<feature type="domain" description="DUF6701" evidence="1">
    <location>
        <begin position="617"/>
        <end position="1226"/>
    </location>
</feature>
<dbReference type="AlphaFoldDB" id="A0A401JAG0"/>
<proteinExistence type="predicted"/>
<reference evidence="2 3" key="1">
    <citation type="journal article" date="2019" name="Front. Microbiol.">
        <title>Genomes of Neutrophilic Sulfur-Oxidizing Chemolithoautotrophs Representing 9 Proteobacterial Species From 8 Genera.</title>
        <authorList>
            <person name="Watanabe T."/>
            <person name="Kojima H."/>
            <person name="Umezawa K."/>
            <person name="Hori C."/>
            <person name="Takasuka T.E."/>
            <person name="Kato Y."/>
            <person name="Fukui M."/>
        </authorList>
    </citation>
    <scope>NUCLEOTIDE SEQUENCE [LARGE SCALE GENOMIC DNA]</scope>
    <source>
        <strain evidence="2 3">TTN</strain>
    </source>
</reference>
<dbReference type="SUPFAM" id="SSF49899">
    <property type="entry name" value="Concanavalin A-like lectins/glucanases"/>
    <property type="match status" value="1"/>
</dbReference>
<dbReference type="Pfam" id="PF13385">
    <property type="entry name" value="Laminin_G_3"/>
    <property type="match status" value="1"/>
</dbReference>
<dbReference type="InterPro" id="IPR013320">
    <property type="entry name" value="ConA-like_dom_sf"/>
</dbReference>
<dbReference type="InterPro" id="IPR046524">
    <property type="entry name" value="DUF6701"/>
</dbReference>
<name>A0A401JAG0_9PROT</name>
<evidence type="ECO:0000259" key="1">
    <source>
        <dbReference type="Pfam" id="PF20419"/>
    </source>
</evidence>
<comment type="caution">
    <text evidence="2">The sequence shown here is derived from an EMBL/GenBank/DDBJ whole genome shotgun (WGS) entry which is preliminary data.</text>
</comment>
<dbReference type="Proteomes" id="UP000286806">
    <property type="component" value="Unassembled WGS sequence"/>
</dbReference>
<evidence type="ECO:0000313" key="2">
    <source>
        <dbReference type="EMBL" id="GBL44631.1"/>
    </source>
</evidence>
<dbReference type="Gene3D" id="2.60.120.200">
    <property type="match status" value="1"/>
</dbReference>
<evidence type="ECO:0000313" key="3">
    <source>
        <dbReference type="Proteomes" id="UP000286806"/>
    </source>
</evidence>
<organism evidence="2 3">
    <name type="scientific">Sulfuriferula multivorans</name>
    <dbReference type="NCBI Taxonomy" id="1559896"/>
    <lineage>
        <taxon>Bacteria</taxon>
        <taxon>Pseudomonadati</taxon>
        <taxon>Pseudomonadota</taxon>
        <taxon>Betaproteobacteria</taxon>
        <taxon>Nitrosomonadales</taxon>
        <taxon>Sulfuricellaceae</taxon>
        <taxon>Sulfuriferula</taxon>
    </lineage>
</organism>
<protein>
    <submittedName>
        <fullName evidence="2">MSHA biogenesis protein MshQ</fullName>
    </submittedName>
</protein>
<gene>
    <name evidence="2" type="ORF">SFMTTN_0431</name>
</gene>
<dbReference type="EMBL" id="BGOW01000002">
    <property type="protein sequence ID" value="GBL44631.1"/>
    <property type="molecule type" value="Genomic_DNA"/>
</dbReference>
<accession>A0A401JAG0</accession>
<dbReference type="OrthoDB" id="9790247at2"/>
<sequence>MNARHRVASYAKPVPIRGLISGLGQQARRIFSRWLLLACLMILASAAQAATYINKSIPFNWINTATHAHVGYNTSPYKMNGTISPGTACGTAPPVLDDTISDNIPIGFNFSYGGTVFTSARIMSNGRLQFNNNTACGYGSPVTQLPYAYYNSATNNLNYSMRIYGNDLDPTSKTDKPTYPTTCTSTSTCYVSYASIGTTPNRRFVVTWNNVPEWTSAGSLSGNYNLQLILNEDGTFIYQYGTDTPGPQAAVAQVGWQVSQNDYDIPSVGLPADNSAILFYIPTPIAQYHFQQSAWTAPGQVLDTSGSTPAYNGTALGAATPGVGYACNGAVIPNNNGSIADGIDTGISVPSVLGGAGTIDFWYKANADWIGGGDAQLLDATMANNEWFFAVKRNNGDVRFVITDSNGTVRAVETPANNITAGTWTHIALTWNFNALAASNSDHMTIYVNGTQTAVSSFSTSGTVSSQVGTLYLGDNRSSFTGSNGTKASANGTLDEVNIYNVEGSAVLIQRDMSYVGSCGLDHYELSLPTSSLSCLPTTATVTACADNSSPCTNALLTANGSTVTLASSAGTLGANTLAFGANGVASTTLSYPSAPDNTAVSVSLAAAQTPAANSSKCCPDGINCAVASSCSTTFNTAGFVFSAAANGGVAVLPTQVAGSSSLTYYLRAVKTNTTTQACQAALQGTTPVNFGYECNDPTTCYGANLMSVNGGTATSIARNNNGSVSSYAQVNMTFDANGNAPFTFSYGDVGKVTLYANKTVNGALLTGASNPFVVKPFGFTLSSIKRTADSFTNPAAASASGPVFIKAGDSFTATVTATTATGNVAPNYGQEVSPESVKLTPALVAGLGLTYFPPIGGTFGTFSNGVATGTAFNWPEVGIITLTPEVGDGDYLGAGNVTGTTTGNVGRFIPHHFALSSGAALTTRSDRVCSPASTFTYMDEPMSATFTLTAQSAANLTTQNYAGNFAKMDLVNPASFGFGAINIAATNTPLTPRLSLGSSSGSWIAGVASGISSALAVSRLSAPDGPFDAVSIGIAPIDTDGVQLSPLNLDVGNGTPDHASLGVPTSVRFGRIRLNNAFGSEALDLPIPLIAQYWNGTVFTTNTSDSCTSLSPNNIALGNYQKGLTSTNMGSGHIMIGGAFASGIGSLKLTKPSPAPTVLGSVDVAINLGVAGIDQSCPAWLVTSSGAGLGYLRGKWCGANYDRDPRVRVTFGIYKNANDFIYMREMY</sequence>
<dbReference type="Pfam" id="PF20419">
    <property type="entry name" value="DUF6701"/>
    <property type="match status" value="1"/>
</dbReference>
<keyword evidence="3" id="KW-1185">Reference proteome</keyword>